<evidence type="ECO:0000256" key="2">
    <source>
        <dbReference type="ARBA" id="ARBA00009387"/>
    </source>
</evidence>
<dbReference type="PANTHER" id="PTHR37423:SF2">
    <property type="entry name" value="MEMBRANE-BOUND LYTIC MUREIN TRANSGLYCOSYLASE C"/>
    <property type="match status" value="1"/>
</dbReference>
<dbReference type="OrthoDB" id="9801695at2"/>
<gene>
    <name evidence="5" type="primary">slt_1</name>
    <name evidence="5" type="ORF">GJW-30_1_02343</name>
</gene>
<dbReference type="PANTHER" id="PTHR37423">
    <property type="entry name" value="SOLUBLE LYTIC MUREIN TRANSGLYCOSYLASE-RELATED"/>
    <property type="match status" value="1"/>
</dbReference>
<dbReference type="SUPFAM" id="SSF53955">
    <property type="entry name" value="Lysozyme-like"/>
    <property type="match status" value="1"/>
</dbReference>
<protein>
    <submittedName>
        <fullName evidence="5">Soluble lytic murein transglycosylase</fullName>
        <ecNumber evidence="5">4.2.2.-</ecNumber>
    </submittedName>
</protein>
<dbReference type="Proteomes" id="UP000236884">
    <property type="component" value="Chromosome"/>
</dbReference>
<organism evidence="5 6">
    <name type="scientific">Variibacter gotjawalensis</name>
    <dbReference type="NCBI Taxonomy" id="1333996"/>
    <lineage>
        <taxon>Bacteria</taxon>
        <taxon>Pseudomonadati</taxon>
        <taxon>Pseudomonadota</taxon>
        <taxon>Alphaproteobacteria</taxon>
        <taxon>Hyphomicrobiales</taxon>
        <taxon>Nitrobacteraceae</taxon>
        <taxon>Variibacter</taxon>
    </lineage>
</organism>
<accession>A0A0S3PV28</accession>
<dbReference type="RefSeq" id="WP_096355480.1">
    <property type="nucleotide sequence ID" value="NZ_AP014946.1"/>
</dbReference>
<dbReference type="Gene3D" id="1.10.530.10">
    <property type="match status" value="1"/>
</dbReference>
<evidence type="ECO:0000313" key="5">
    <source>
        <dbReference type="EMBL" id="BAT59809.1"/>
    </source>
</evidence>
<evidence type="ECO:0000256" key="3">
    <source>
        <dbReference type="SAM" id="SignalP"/>
    </source>
</evidence>
<reference evidence="5 6" key="1">
    <citation type="submission" date="2015-08" db="EMBL/GenBank/DDBJ databases">
        <title>Investigation of the bacterial diversity of lava forest soil.</title>
        <authorList>
            <person name="Lee J.S."/>
        </authorList>
    </citation>
    <scope>NUCLEOTIDE SEQUENCE [LARGE SCALE GENOMIC DNA]</scope>
    <source>
        <strain evidence="5 6">GJW-30</strain>
    </source>
</reference>
<comment type="similarity">
    <text evidence="1">Belongs to the transglycosylase Slt family.</text>
</comment>
<dbReference type="AlphaFoldDB" id="A0A0S3PV28"/>
<evidence type="ECO:0000259" key="4">
    <source>
        <dbReference type="Pfam" id="PF01464"/>
    </source>
</evidence>
<proteinExistence type="inferred from homology"/>
<feature type="signal peptide" evidence="3">
    <location>
        <begin position="1"/>
        <end position="21"/>
    </location>
</feature>
<dbReference type="CDD" id="cd00254">
    <property type="entry name" value="LT-like"/>
    <property type="match status" value="1"/>
</dbReference>
<dbReference type="InterPro" id="IPR008258">
    <property type="entry name" value="Transglycosylase_SLT_dom_1"/>
</dbReference>
<keyword evidence="3" id="KW-0732">Signal</keyword>
<dbReference type="Pfam" id="PF01464">
    <property type="entry name" value="SLT"/>
    <property type="match status" value="1"/>
</dbReference>
<dbReference type="KEGG" id="vgo:GJW-30_1_02343"/>
<dbReference type="EMBL" id="AP014946">
    <property type="protein sequence ID" value="BAT59809.1"/>
    <property type="molecule type" value="Genomic_DNA"/>
</dbReference>
<feature type="chain" id="PRO_5006615810" evidence="3">
    <location>
        <begin position="22"/>
        <end position="313"/>
    </location>
</feature>
<dbReference type="InterPro" id="IPR023346">
    <property type="entry name" value="Lysozyme-like_dom_sf"/>
</dbReference>
<sequence length="313" mass="34086">MLLRLFTAGLLVLAATAAARAQEAMTWEDPGDVLVRDATAPAPPDPAIRWGRETHCPIIESAAAFRGLPTEFFVRLIHQESRFNPTAVSHKGAQGIAQFMPYTASERGLKNPFDPFTAIHASAHLLADLRAQFGSVGLAAAAYNAGPQRVSDWLAGTRQLPGETRSYVIAITGLAADHWRDQWRSDWPGVTDAESTPTKTSFTCAQIAKRGAATRIASTKPQDAPLSKDNWGPWGLQLAGDFSQAKAMASYRKLQQRFASVLGDREPMVMMQRTRGVPAPRYLVRVAESSRERANALCARLSKLGGACLVYRN</sequence>
<evidence type="ECO:0000313" key="6">
    <source>
        <dbReference type="Proteomes" id="UP000236884"/>
    </source>
</evidence>
<dbReference type="EC" id="4.2.2.-" evidence="5"/>
<evidence type="ECO:0000256" key="1">
    <source>
        <dbReference type="ARBA" id="ARBA00007734"/>
    </source>
</evidence>
<keyword evidence="6" id="KW-1185">Reference proteome</keyword>
<comment type="similarity">
    <text evidence="2">Belongs to the virb1 family.</text>
</comment>
<keyword evidence="5" id="KW-0456">Lyase</keyword>
<feature type="domain" description="Transglycosylase SLT" evidence="4">
    <location>
        <begin position="59"/>
        <end position="160"/>
    </location>
</feature>
<dbReference type="GO" id="GO:0016829">
    <property type="term" value="F:lyase activity"/>
    <property type="evidence" value="ECO:0007669"/>
    <property type="project" value="UniProtKB-KW"/>
</dbReference>
<name>A0A0S3PV28_9BRAD</name>